<dbReference type="Pfam" id="PF02749">
    <property type="entry name" value="QRPTase_N"/>
    <property type="match status" value="1"/>
</dbReference>
<dbReference type="Gene3D" id="3.20.20.70">
    <property type="entry name" value="Aldolase class I"/>
    <property type="match status" value="1"/>
</dbReference>
<dbReference type="CDD" id="cd01573">
    <property type="entry name" value="modD_like"/>
    <property type="match status" value="1"/>
</dbReference>
<feature type="domain" description="Quinolinate phosphoribosyl transferase N-terminal" evidence="7">
    <location>
        <begin position="20"/>
        <end position="103"/>
    </location>
</feature>
<dbReference type="GO" id="GO:0009435">
    <property type="term" value="P:NAD+ biosynthetic process"/>
    <property type="evidence" value="ECO:0007669"/>
    <property type="project" value="InterPro"/>
</dbReference>
<evidence type="ECO:0000256" key="5">
    <source>
        <dbReference type="PIRNR" id="PIRNR006250"/>
    </source>
</evidence>
<name>A0A7H1N238_9PROT</name>
<gene>
    <name evidence="8" type="primary">modD</name>
    <name evidence="8" type="ORF">HQ394_11210</name>
</gene>
<keyword evidence="9" id="KW-1185">Reference proteome</keyword>
<organism evidence="8 9">
    <name type="scientific">Defluviicoccus vanus</name>
    <dbReference type="NCBI Taxonomy" id="111831"/>
    <lineage>
        <taxon>Bacteria</taxon>
        <taxon>Pseudomonadati</taxon>
        <taxon>Pseudomonadota</taxon>
        <taxon>Alphaproteobacteria</taxon>
        <taxon>Rhodospirillales</taxon>
        <taxon>Rhodospirillaceae</taxon>
        <taxon>Defluviicoccus</taxon>
    </lineage>
</organism>
<dbReference type="InterPro" id="IPR027277">
    <property type="entry name" value="NadC/ModD"/>
</dbReference>
<dbReference type="KEGG" id="dvn:HQ394_11210"/>
<evidence type="ECO:0000313" key="9">
    <source>
        <dbReference type="Proteomes" id="UP000516369"/>
    </source>
</evidence>
<dbReference type="NCBIfam" id="TIGR01334">
    <property type="entry name" value="modD"/>
    <property type="match status" value="1"/>
</dbReference>
<dbReference type="Pfam" id="PF01729">
    <property type="entry name" value="QRPTase_C"/>
    <property type="match status" value="1"/>
</dbReference>
<dbReference type="InterPro" id="IPR036068">
    <property type="entry name" value="Nicotinate_pribotase-like_C"/>
</dbReference>
<sequence>MMLAHEEVDRLLDEDVPFGDLTTAALGIGTRRGRMTFAARGEMVVCCVEEAEGLLQRQGANVVRSATSGDRVPGGQIFLQAEAKAAVLHRIWRVAQNLIEHASGIATATRLIVDAAAQVTPDIVVECTRKHLPGARGIAARAVLAGGGQMHRLGLSETFLIFPQHLAFLPDGADLAMMIRRLQRQHPGKKVTAEAWSMETALQLATAGVDIIQLDKLSPADARSVVERTRQLSPAPLIAAAGGVNLRNADDYAVAGCAILVTSAPYFAPPMDVKISIEPE</sequence>
<dbReference type="PANTHER" id="PTHR32179">
    <property type="entry name" value="NICOTINATE-NUCLEOTIDE PYROPHOSPHORYLASE [CARBOXYLATING]"/>
    <property type="match status" value="1"/>
</dbReference>
<dbReference type="Proteomes" id="UP000516369">
    <property type="component" value="Chromosome"/>
</dbReference>
<dbReference type="InterPro" id="IPR002638">
    <property type="entry name" value="Quinolinate_PRibosylTrfase_C"/>
</dbReference>
<comment type="similarity">
    <text evidence="1 5">Belongs to the NadC/ModD family.</text>
</comment>
<feature type="domain" description="Quinolinate phosphoribosyl transferase C-terminal" evidence="6">
    <location>
        <begin position="105"/>
        <end position="275"/>
    </location>
</feature>
<evidence type="ECO:0000256" key="2">
    <source>
        <dbReference type="ARBA" id="ARBA00019205"/>
    </source>
</evidence>
<dbReference type="FunFam" id="3.20.20.70:FF:000030">
    <property type="entry name" value="Nicotinate-nucleotide pyrophosphorylase, carboxylating"/>
    <property type="match status" value="1"/>
</dbReference>
<evidence type="ECO:0000259" key="7">
    <source>
        <dbReference type="Pfam" id="PF02749"/>
    </source>
</evidence>
<dbReference type="EMBL" id="CP053923">
    <property type="protein sequence ID" value="QNT69774.1"/>
    <property type="molecule type" value="Genomic_DNA"/>
</dbReference>
<proteinExistence type="inferred from homology"/>
<protein>
    <recommendedName>
        <fullName evidence="2">Putative pyrophosphorylase ModD</fullName>
    </recommendedName>
</protein>
<dbReference type="SUPFAM" id="SSF51690">
    <property type="entry name" value="Nicotinate/Quinolinate PRTase C-terminal domain-like"/>
    <property type="match status" value="1"/>
</dbReference>
<dbReference type="GO" id="GO:0005737">
    <property type="term" value="C:cytoplasm"/>
    <property type="evidence" value="ECO:0007669"/>
    <property type="project" value="TreeGrafter"/>
</dbReference>
<dbReference type="InterPro" id="IPR022412">
    <property type="entry name" value="Quinolinate_PRibosylTrfase_N"/>
</dbReference>
<dbReference type="GO" id="GO:0004514">
    <property type="term" value="F:nicotinate-nucleotide diphosphorylase (carboxylating) activity"/>
    <property type="evidence" value="ECO:0007669"/>
    <property type="project" value="InterPro"/>
</dbReference>
<keyword evidence="3 5" id="KW-0328">Glycosyltransferase</keyword>
<dbReference type="SUPFAM" id="SSF54675">
    <property type="entry name" value="Nicotinate/Quinolinate PRTase N-terminal domain-like"/>
    <property type="match status" value="1"/>
</dbReference>
<dbReference type="RefSeq" id="WP_190260289.1">
    <property type="nucleotide sequence ID" value="NZ_CP053923.1"/>
</dbReference>
<evidence type="ECO:0000259" key="6">
    <source>
        <dbReference type="Pfam" id="PF01729"/>
    </source>
</evidence>
<dbReference type="InterPro" id="IPR013785">
    <property type="entry name" value="Aldolase_TIM"/>
</dbReference>
<dbReference type="InterPro" id="IPR006242">
    <property type="entry name" value="ModD"/>
</dbReference>
<evidence type="ECO:0000256" key="3">
    <source>
        <dbReference type="ARBA" id="ARBA00022676"/>
    </source>
</evidence>
<dbReference type="InterPro" id="IPR037128">
    <property type="entry name" value="Quinolinate_PRibosylTase_N_sf"/>
</dbReference>
<dbReference type="AlphaFoldDB" id="A0A7H1N238"/>
<reference evidence="8 9" key="1">
    <citation type="submission" date="2020-05" db="EMBL/GenBank/DDBJ databases">
        <title>Complete closed genome sequence of Defluviicoccus vanus.</title>
        <authorList>
            <person name="Bessarab I."/>
            <person name="Arumugam K."/>
            <person name="Maszenan A.M."/>
            <person name="Seviour R.J."/>
            <person name="Williams R.B."/>
        </authorList>
    </citation>
    <scope>NUCLEOTIDE SEQUENCE [LARGE SCALE GENOMIC DNA]</scope>
    <source>
        <strain evidence="8 9">Ben 114</strain>
    </source>
</reference>
<evidence type="ECO:0000256" key="4">
    <source>
        <dbReference type="ARBA" id="ARBA00022679"/>
    </source>
</evidence>
<keyword evidence="4 5" id="KW-0808">Transferase</keyword>
<dbReference type="Gene3D" id="3.90.1170.20">
    <property type="entry name" value="Quinolinate phosphoribosyl transferase, N-terminal domain"/>
    <property type="match status" value="1"/>
</dbReference>
<evidence type="ECO:0000256" key="1">
    <source>
        <dbReference type="ARBA" id="ARBA00009400"/>
    </source>
</evidence>
<dbReference type="GO" id="GO:0034213">
    <property type="term" value="P:quinolinate catabolic process"/>
    <property type="evidence" value="ECO:0007669"/>
    <property type="project" value="TreeGrafter"/>
</dbReference>
<accession>A0A7H1N238</accession>
<evidence type="ECO:0000313" key="8">
    <source>
        <dbReference type="EMBL" id="QNT69774.1"/>
    </source>
</evidence>
<dbReference type="PANTHER" id="PTHR32179:SF4">
    <property type="entry name" value="PYROPHOSPHORYLASE MODD-RELATED"/>
    <property type="match status" value="1"/>
</dbReference>
<dbReference type="PIRSF" id="PIRSF006250">
    <property type="entry name" value="NadC_ModD"/>
    <property type="match status" value="1"/>
</dbReference>